<evidence type="ECO:0000313" key="11">
    <source>
        <dbReference type="Proteomes" id="UP000326331"/>
    </source>
</evidence>
<gene>
    <name evidence="10" type="ORF">Tbon_03040</name>
</gene>
<feature type="transmembrane region" description="Helical" evidence="8">
    <location>
        <begin position="665"/>
        <end position="690"/>
    </location>
</feature>
<organism evidence="10 11">
    <name type="scientific">Tepidiforma bonchosmolovskayae</name>
    <dbReference type="NCBI Taxonomy" id="2601677"/>
    <lineage>
        <taxon>Bacteria</taxon>
        <taxon>Bacillati</taxon>
        <taxon>Chloroflexota</taxon>
        <taxon>Tepidiformia</taxon>
        <taxon>Tepidiformales</taxon>
        <taxon>Tepidiformaceae</taxon>
        <taxon>Tepidiforma</taxon>
    </lineage>
</organism>
<name>A0ABX6BZD4_9CHLR</name>
<dbReference type="InterPro" id="IPR004869">
    <property type="entry name" value="MMPL_dom"/>
</dbReference>
<feature type="transmembrane region" description="Helical" evidence="8">
    <location>
        <begin position="249"/>
        <end position="270"/>
    </location>
</feature>
<evidence type="ECO:0000256" key="8">
    <source>
        <dbReference type="SAM" id="Phobius"/>
    </source>
</evidence>
<dbReference type="Pfam" id="PF03176">
    <property type="entry name" value="MMPL"/>
    <property type="match status" value="2"/>
</dbReference>
<evidence type="ECO:0000256" key="5">
    <source>
        <dbReference type="ARBA" id="ARBA00022989"/>
    </source>
</evidence>
<reference evidence="10 11" key="1">
    <citation type="submission" date="2019-08" db="EMBL/GenBank/DDBJ databases">
        <authorList>
            <person name="Toschakov S.V."/>
        </authorList>
    </citation>
    <scope>NUCLEOTIDE SEQUENCE [LARGE SCALE GENOMIC DNA]</scope>
    <source>
        <strain evidence="10 11">3753O</strain>
    </source>
</reference>
<proteinExistence type="inferred from homology"/>
<evidence type="ECO:0000256" key="6">
    <source>
        <dbReference type="ARBA" id="ARBA00023136"/>
    </source>
</evidence>
<evidence type="ECO:0000256" key="1">
    <source>
        <dbReference type="ARBA" id="ARBA00004651"/>
    </source>
</evidence>
<evidence type="ECO:0000256" key="7">
    <source>
        <dbReference type="SAM" id="MobiDB-lite"/>
    </source>
</evidence>
<feature type="transmembrane region" description="Helical" evidence="8">
    <location>
        <begin position="64"/>
        <end position="85"/>
    </location>
</feature>
<dbReference type="SUPFAM" id="SSF82866">
    <property type="entry name" value="Multidrug efflux transporter AcrB transmembrane domain"/>
    <property type="match status" value="2"/>
</dbReference>
<keyword evidence="5 8" id="KW-1133">Transmembrane helix</keyword>
<dbReference type="Proteomes" id="UP000326331">
    <property type="component" value="Chromosome"/>
</dbReference>
<evidence type="ECO:0000256" key="4">
    <source>
        <dbReference type="ARBA" id="ARBA00022692"/>
    </source>
</evidence>
<evidence type="ECO:0000313" key="10">
    <source>
        <dbReference type="EMBL" id="QFG02308.1"/>
    </source>
</evidence>
<evidence type="ECO:0000256" key="3">
    <source>
        <dbReference type="ARBA" id="ARBA00022475"/>
    </source>
</evidence>
<dbReference type="EMBL" id="CP042829">
    <property type="protein sequence ID" value="QFG02308.1"/>
    <property type="molecule type" value="Genomic_DNA"/>
</dbReference>
<feature type="compositionally biased region" description="Low complexity" evidence="7">
    <location>
        <begin position="751"/>
        <end position="765"/>
    </location>
</feature>
<dbReference type="Gene3D" id="1.20.1640.10">
    <property type="entry name" value="Multidrug efflux transporter AcrB transmembrane domain"/>
    <property type="match status" value="2"/>
</dbReference>
<feature type="transmembrane region" description="Helical" evidence="8">
    <location>
        <begin position="276"/>
        <end position="297"/>
    </location>
</feature>
<feature type="domain" description="SSD" evidence="9">
    <location>
        <begin position="223"/>
        <end position="372"/>
    </location>
</feature>
<dbReference type="PROSITE" id="PS50156">
    <property type="entry name" value="SSD"/>
    <property type="match status" value="1"/>
</dbReference>
<dbReference type="PANTHER" id="PTHR33406:SF11">
    <property type="entry name" value="MEMBRANE PROTEIN SCO6666-RELATED"/>
    <property type="match status" value="1"/>
</dbReference>
<keyword evidence="3" id="KW-1003">Cell membrane</keyword>
<dbReference type="PANTHER" id="PTHR33406">
    <property type="entry name" value="MEMBRANE PROTEIN MJ1562-RELATED"/>
    <property type="match status" value="1"/>
</dbReference>
<feature type="transmembrane region" description="Helical" evidence="8">
    <location>
        <begin position="223"/>
        <end position="242"/>
    </location>
</feature>
<feature type="transmembrane region" description="Helical" evidence="8">
    <location>
        <begin position="592"/>
        <end position="613"/>
    </location>
</feature>
<feature type="transmembrane region" description="Helical" evidence="8">
    <location>
        <begin position="625"/>
        <end position="644"/>
    </location>
</feature>
<comment type="similarity">
    <text evidence="2">Belongs to the resistance-nodulation-cell division (RND) (TC 2.A.6) family. MmpL subfamily.</text>
</comment>
<feature type="transmembrane region" description="Helical" evidence="8">
    <location>
        <begin position="322"/>
        <end position="344"/>
    </location>
</feature>
<keyword evidence="11" id="KW-1185">Reference proteome</keyword>
<reference evidence="10 11" key="2">
    <citation type="submission" date="2019-10" db="EMBL/GenBank/DDBJ databases">
        <title>Thermopilla bonchosmolovskayae gen. nov., sp. nov., a moderately thermophilic Chloroflexi bacterium from a Chukotka hot spring (Arctic, Russia), representing a novel classis Thermopillaia, which include previously uncultivated lineage OLB14.</title>
        <authorList>
            <person name="Kochetkova T.V."/>
            <person name="Zayulina K.S."/>
            <person name="Zhigarkov V.S."/>
            <person name="Minaev N.V."/>
            <person name="Novikov A."/>
            <person name="Toshchakov S.V."/>
            <person name="Elcheninov A.G."/>
            <person name="Kublanov I.V."/>
        </authorList>
    </citation>
    <scope>NUCLEOTIDE SEQUENCE [LARGE SCALE GENOMIC DNA]</scope>
    <source>
        <strain evidence="10 11">3753O</strain>
    </source>
</reference>
<feature type="transmembrane region" description="Helical" evidence="8">
    <location>
        <begin position="409"/>
        <end position="427"/>
    </location>
</feature>
<feature type="transmembrane region" description="Helical" evidence="8">
    <location>
        <begin position="702"/>
        <end position="721"/>
    </location>
</feature>
<dbReference type="InterPro" id="IPR000731">
    <property type="entry name" value="SSD"/>
</dbReference>
<protein>
    <submittedName>
        <fullName evidence="10">MMPL family transporter</fullName>
    </submittedName>
</protein>
<sequence length="776" mass="82725">MLPCSIPTIHDPGVDRNRSSASHWILSRGTPAGTATGVCAMARQEARDVTVMERWARFVHRRKWLVLAAWLVILVAGAAAARAFGGEFQTEFRLPGSESQRANDLLKERFPAQAGGEAEIVFEVPTGIDGARPQIEEVLARIQAEIPDVAAIESPFERPGYISPDGTIARAVVRFTFDADKVPHETAMQLIRLTEEAARPGFTVEPGGRVIQFNEQAEFGSEIYGLIAAVFILLIAFGSVVAMGVPIGAALFGLGTGLALITIAARWVGFPSFSSQFAAMIGIGVGIDYSLLVVTRFREAIHAGKRVEDAVVEAVTTSGRSVMFAGVVVAIAFLGLFVMGLPFVATLATAGAVVVLVAVAIALSLTPALLAVFGRRVDSLRVPFFHQSEGVDPRSPWYRLSRAIQARPWPFALLAGGLLVVLALPLLDMQLGFTDAGNRSPSSHSRKAYDLIAKGFGPGTNGPLLIVADTRNGNGGLERAVELLRATPGVANVTQPLLNPQGDTAVITVIPTTKPQDHATTELVHRLRNDVLQRAGTNGDRFYVTGVTAGQIDASDRISQRMPYLFIGVIGLSFILLTAMFRSVVVALKAAIMNLLSIGAAYGVVVAVFQWGWGGELIGVGTGPVEVFLPMMMFAILFGLSMDYEVFLISRIREEYLKTGDTGLAVANGLTATARVITAAAAIMVTVFLAFVLGPERVIKEFGIGLATAILVDATIVRILLVPSTMELLGRWNWWMPRWLDRILPNLHVEGPPASEGEPAGAAGSRPLTAGAGQTG</sequence>
<keyword evidence="6 8" id="KW-0472">Membrane</keyword>
<feature type="transmembrane region" description="Helical" evidence="8">
    <location>
        <begin position="350"/>
        <end position="373"/>
    </location>
</feature>
<dbReference type="InterPro" id="IPR050545">
    <property type="entry name" value="Mycobact_MmpL"/>
</dbReference>
<accession>A0ABX6BZD4</accession>
<feature type="transmembrane region" description="Helical" evidence="8">
    <location>
        <begin position="564"/>
        <end position="585"/>
    </location>
</feature>
<feature type="region of interest" description="Disordered" evidence="7">
    <location>
        <begin position="751"/>
        <end position="776"/>
    </location>
</feature>
<comment type="subcellular location">
    <subcellularLocation>
        <location evidence="1">Cell membrane</location>
        <topology evidence="1">Multi-pass membrane protein</topology>
    </subcellularLocation>
</comment>
<evidence type="ECO:0000259" key="9">
    <source>
        <dbReference type="PROSITE" id="PS50156"/>
    </source>
</evidence>
<evidence type="ECO:0000256" key="2">
    <source>
        <dbReference type="ARBA" id="ARBA00010157"/>
    </source>
</evidence>
<keyword evidence="4 8" id="KW-0812">Transmembrane</keyword>